<dbReference type="InParanoid" id="A0A1V8S7Q6"/>
<evidence type="ECO:0000313" key="6">
    <source>
        <dbReference type="EMBL" id="OQN95248.1"/>
    </source>
</evidence>
<name>A0A1V8S7Q6_9PEZI</name>
<keyword evidence="3" id="KW-0378">Hydrolase</keyword>
<feature type="region of interest" description="Disordered" evidence="4">
    <location>
        <begin position="35"/>
        <end position="69"/>
    </location>
</feature>
<dbReference type="STRING" id="1507870.A0A1V8S7Q6"/>
<dbReference type="Gene3D" id="3.40.50.1240">
    <property type="entry name" value="Phosphoglycerate mutase-like"/>
    <property type="match status" value="1"/>
</dbReference>
<dbReference type="Proteomes" id="UP000192596">
    <property type="component" value="Unassembled WGS sequence"/>
</dbReference>
<dbReference type="InterPro" id="IPR029033">
    <property type="entry name" value="His_PPase_superfam"/>
</dbReference>
<evidence type="ECO:0000256" key="5">
    <source>
        <dbReference type="SAM" id="Phobius"/>
    </source>
</evidence>
<dbReference type="InterPro" id="IPR033379">
    <property type="entry name" value="Acid_Pase_AS"/>
</dbReference>
<evidence type="ECO:0000256" key="4">
    <source>
        <dbReference type="SAM" id="MobiDB-lite"/>
    </source>
</evidence>
<keyword evidence="5" id="KW-0472">Membrane</keyword>
<dbReference type="OrthoDB" id="6509975at2759"/>
<proteinExistence type="inferred from homology"/>
<dbReference type="AlphaFoldDB" id="A0A1V8S7Q6"/>
<dbReference type="SUPFAM" id="SSF53254">
    <property type="entry name" value="Phosphoglycerate mutase-like"/>
    <property type="match status" value="1"/>
</dbReference>
<dbReference type="PANTHER" id="PTHR20963:SF24">
    <property type="entry name" value="3-PHYTASE B"/>
    <property type="match status" value="1"/>
</dbReference>
<evidence type="ECO:0000256" key="2">
    <source>
        <dbReference type="ARBA" id="ARBA00012632"/>
    </source>
</evidence>
<feature type="transmembrane region" description="Helical" evidence="5">
    <location>
        <begin position="466"/>
        <end position="489"/>
    </location>
</feature>
<feature type="region of interest" description="Disordered" evidence="4">
    <location>
        <begin position="312"/>
        <end position="333"/>
    </location>
</feature>
<dbReference type="PROSITE" id="PS00616">
    <property type="entry name" value="HIS_ACID_PHOSPHAT_1"/>
    <property type="match status" value="1"/>
</dbReference>
<dbReference type="InterPro" id="IPR000560">
    <property type="entry name" value="His_Pase_clade-2"/>
</dbReference>
<reference evidence="7" key="1">
    <citation type="submission" date="2017-03" db="EMBL/GenBank/DDBJ databases">
        <title>Genomes of endolithic fungi from Antarctica.</title>
        <authorList>
            <person name="Coleine C."/>
            <person name="Masonjones S."/>
            <person name="Stajich J.E."/>
        </authorList>
    </citation>
    <scope>NUCLEOTIDE SEQUENCE [LARGE SCALE GENOMIC DNA]</scope>
    <source>
        <strain evidence="7">CCFEE 5527</strain>
    </source>
</reference>
<dbReference type="GO" id="GO:0016158">
    <property type="term" value="F:inositol hexakisphosphate 3-phosphatase activity"/>
    <property type="evidence" value="ECO:0007669"/>
    <property type="project" value="UniProtKB-EC"/>
</dbReference>
<dbReference type="EMBL" id="NAJO01000120">
    <property type="protein sequence ID" value="OQN95248.1"/>
    <property type="molecule type" value="Genomic_DNA"/>
</dbReference>
<evidence type="ECO:0000313" key="7">
    <source>
        <dbReference type="Proteomes" id="UP000192596"/>
    </source>
</evidence>
<feature type="region of interest" description="Disordered" evidence="4">
    <location>
        <begin position="351"/>
        <end position="374"/>
    </location>
</feature>
<dbReference type="CDD" id="cd07061">
    <property type="entry name" value="HP_HAP_like"/>
    <property type="match status" value="1"/>
</dbReference>
<protein>
    <recommendedName>
        <fullName evidence="2">3-phytase</fullName>
        <ecNumber evidence="2">3.1.3.8</ecNumber>
    </recommendedName>
</protein>
<organism evidence="6 7">
    <name type="scientific">Cryoendolithus antarcticus</name>
    <dbReference type="NCBI Taxonomy" id="1507870"/>
    <lineage>
        <taxon>Eukaryota</taxon>
        <taxon>Fungi</taxon>
        <taxon>Dikarya</taxon>
        <taxon>Ascomycota</taxon>
        <taxon>Pezizomycotina</taxon>
        <taxon>Dothideomycetes</taxon>
        <taxon>Dothideomycetidae</taxon>
        <taxon>Cladosporiales</taxon>
        <taxon>Cladosporiaceae</taxon>
        <taxon>Cryoendolithus</taxon>
    </lineage>
</organism>
<evidence type="ECO:0000256" key="1">
    <source>
        <dbReference type="ARBA" id="ARBA00005375"/>
    </source>
</evidence>
<sequence length="934" mass="103016">MIRESIDGQKEQVQYVPTRYLKTAWRKWNPRGLTQSKGAYSDRLQDGSSGPTLHLRSDNRSARSSAHLPDLEHDAQARAANATGDAGVDRNTSVRSVMTLPAYSRSVRESERVLGREGERAGIDVVIEAPETVEEEEERRDEEMESLYQIRVQRRREIAEREARRTARRDARARGDLVALQALREDSLARAELRDITANATTMIADHQSRSRERRVSSVSYADLGVARHDGTRLRGNSTDSDHRPLLDSAASISGNTIRPWVTGDSLSIHRRDRSGSSAMSVMTGSDLSDQELELPPFGRAGDHFEVVAQRHSRQGSRAHTPLGTRSRANSVARPSIDTADLAEARVPLQSPPAYDGAGFEDAPPYTSPTRDRPDDFHLGFARPEHHRTYSATGAPLLPEIGRLPSIRIAEATPIEPRTPIDFPAIRWADHVGGYKYALVGQGAEDVTVRASCKSRSVNIWTKKRIAVLIIGASMITGLALLAIGATAYPHRPAACDTVFAGYQCQPEISHYWGQYSTFFSVPSDISADIPPHCSVTFASVLSRHGARDPTSSKTAAYNATIQQIQKSVRNYTGPYAFLANYSYTLGADQLTLFGENEMINSGIKFYDRYEDLGSKLTPFIRSSGEARVVESAQNWTQGFHAAKESDRGARPHGDSAYPYSILAVSEDAGVNNTLNHGLCTVFEDGPDGDIAAAAQKTWSNIFAAPIRKRLNADLGANLTITQTIYVMDLCPFNTVASPTGAISPFCALFTEQEWHQYGYYESLNKYYGYSHGNPLGPTQGVGYVNELIARLTNRPVVDYTSTNSTLDSNPSTFPLGRELYADFSHDNDMTAIFSALGLYNTSTTPMLSNTTVVEAEQEGGYSAAWTVPFAARAYFEKLQCRGEREEYVRFIVNDRVQALEQCDGDRYGRCKLSKFVDSLGFARSGGNWAQCYA</sequence>
<dbReference type="Pfam" id="PF00328">
    <property type="entry name" value="His_Phos_2"/>
    <property type="match status" value="1"/>
</dbReference>
<keyword evidence="7" id="KW-1185">Reference proteome</keyword>
<comment type="caution">
    <text evidence="6">The sequence shown here is derived from an EMBL/GenBank/DDBJ whole genome shotgun (WGS) entry which is preliminary data.</text>
</comment>
<dbReference type="PROSITE" id="PS00778">
    <property type="entry name" value="HIS_ACID_PHOSPHAT_2"/>
    <property type="match status" value="1"/>
</dbReference>
<comment type="similarity">
    <text evidence="1">Belongs to the histidine acid phosphatase family.</text>
</comment>
<accession>A0A1V8S7Q6</accession>
<dbReference type="GO" id="GO:0003993">
    <property type="term" value="F:acid phosphatase activity"/>
    <property type="evidence" value="ECO:0007669"/>
    <property type="project" value="TreeGrafter"/>
</dbReference>
<gene>
    <name evidence="6" type="ORF">B0A48_18607</name>
</gene>
<evidence type="ECO:0000256" key="3">
    <source>
        <dbReference type="ARBA" id="ARBA00022801"/>
    </source>
</evidence>
<keyword evidence="5" id="KW-1133">Transmembrane helix</keyword>
<keyword evidence="5" id="KW-0812">Transmembrane</keyword>
<dbReference type="PANTHER" id="PTHR20963">
    <property type="entry name" value="MULTIPLE INOSITOL POLYPHOSPHATE PHOSPHATASE-RELATED"/>
    <property type="match status" value="1"/>
</dbReference>
<dbReference type="EC" id="3.1.3.8" evidence="2"/>